<keyword evidence="2" id="KW-0521">NADP</keyword>
<evidence type="ECO:0000313" key="5">
    <source>
        <dbReference type="EMBL" id="MBZ5713689.1"/>
    </source>
</evidence>
<dbReference type="InterPro" id="IPR002347">
    <property type="entry name" value="SDR_fam"/>
</dbReference>
<dbReference type="EMBL" id="JAIRAU010000043">
    <property type="protein sequence ID" value="MBZ5713689.1"/>
    <property type="molecule type" value="Genomic_DNA"/>
</dbReference>
<keyword evidence="3" id="KW-0560">Oxidoreductase</keyword>
<dbReference type="Gene3D" id="3.40.50.720">
    <property type="entry name" value="NAD(P)-binding Rossmann-like Domain"/>
    <property type="match status" value="1"/>
</dbReference>
<dbReference type="PANTHER" id="PTHR43490">
    <property type="entry name" value="(+)-NEOMENTHOL DEHYDROGENASE"/>
    <property type="match status" value="1"/>
</dbReference>
<dbReference type="Pfam" id="PF00106">
    <property type="entry name" value="adh_short"/>
    <property type="match status" value="1"/>
</dbReference>
<dbReference type="InterPro" id="IPR045313">
    <property type="entry name" value="CBR1-like"/>
</dbReference>
<organism evidence="5 6">
    <name type="scientific">Nannocystis pusilla</name>
    <dbReference type="NCBI Taxonomy" id="889268"/>
    <lineage>
        <taxon>Bacteria</taxon>
        <taxon>Pseudomonadati</taxon>
        <taxon>Myxococcota</taxon>
        <taxon>Polyangia</taxon>
        <taxon>Nannocystales</taxon>
        <taxon>Nannocystaceae</taxon>
        <taxon>Nannocystis</taxon>
    </lineage>
</organism>
<evidence type="ECO:0000256" key="4">
    <source>
        <dbReference type="RuleBase" id="RU000363"/>
    </source>
</evidence>
<dbReference type="InterPro" id="IPR036291">
    <property type="entry name" value="NAD(P)-bd_dom_sf"/>
</dbReference>
<sequence length="251" mass="25281">MHDKPVALVTGANKGIGLQIARELAARGYTVLVGARDSARGEAAAKQITGDARSLVLDVTDAATIAAAVAWIQRELGRLDVLVNNAGIAHGGAAGDASLAAIMRSGAPSVASLADVRAVFETNVFGVIAVTQAMLPLLRAAPAGRIVNVSSGIGSLTSISDPAYPFRGVGGVAYGPSKSALNAVTIAFAQELANTPIKVNAACPGYTATDLNAHSGPRSVVEGAREPVRLALLGPDGPTGTFSNDAGPIPW</sequence>
<name>A0ABS7TZR2_9BACT</name>
<dbReference type="PRINTS" id="PR00081">
    <property type="entry name" value="GDHRDH"/>
</dbReference>
<protein>
    <submittedName>
        <fullName evidence="5">SDR family oxidoreductase</fullName>
    </submittedName>
</protein>
<gene>
    <name evidence="5" type="ORF">K7C98_31050</name>
</gene>
<dbReference type="SUPFAM" id="SSF51735">
    <property type="entry name" value="NAD(P)-binding Rossmann-fold domains"/>
    <property type="match status" value="1"/>
</dbReference>
<dbReference type="RefSeq" id="WP_224195422.1">
    <property type="nucleotide sequence ID" value="NZ_JAIRAU010000043.1"/>
</dbReference>
<comment type="caution">
    <text evidence="5">The sequence shown here is derived from an EMBL/GenBank/DDBJ whole genome shotgun (WGS) entry which is preliminary data.</text>
</comment>
<proteinExistence type="inferred from homology"/>
<reference evidence="5" key="1">
    <citation type="submission" date="2021-08" db="EMBL/GenBank/DDBJ databases">
        <authorList>
            <person name="Stevens D.C."/>
        </authorList>
    </citation>
    <scope>NUCLEOTIDE SEQUENCE</scope>
    <source>
        <strain evidence="5">DSM 53165</strain>
    </source>
</reference>
<keyword evidence="6" id="KW-1185">Reference proteome</keyword>
<accession>A0ABS7TZR2</accession>
<evidence type="ECO:0000313" key="6">
    <source>
        <dbReference type="Proteomes" id="UP001139031"/>
    </source>
</evidence>
<dbReference type="PRINTS" id="PR00080">
    <property type="entry name" value="SDRFAMILY"/>
</dbReference>
<evidence type="ECO:0000256" key="3">
    <source>
        <dbReference type="ARBA" id="ARBA00023002"/>
    </source>
</evidence>
<evidence type="ECO:0000256" key="1">
    <source>
        <dbReference type="ARBA" id="ARBA00006484"/>
    </source>
</evidence>
<evidence type="ECO:0000256" key="2">
    <source>
        <dbReference type="ARBA" id="ARBA00022857"/>
    </source>
</evidence>
<dbReference type="PANTHER" id="PTHR43490:SF99">
    <property type="entry name" value="SHORT-CHAIN DEHYDROGENASE_REDUCTASE"/>
    <property type="match status" value="1"/>
</dbReference>
<comment type="similarity">
    <text evidence="1 4">Belongs to the short-chain dehydrogenases/reductases (SDR) family.</text>
</comment>
<dbReference type="CDD" id="cd05324">
    <property type="entry name" value="carb_red_PTCR-like_SDR_c"/>
    <property type="match status" value="1"/>
</dbReference>
<dbReference type="Proteomes" id="UP001139031">
    <property type="component" value="Unassembled WGS sequence"/>
</dbReference>